<gene>
    <name evidence="2 4" type="ORF">BDZ99DRAFT_116256</name>
</gene>
<feature type="region of interest" description="Disordered" evidence="1">
    <location>
        <begin position="59"/>
        <end position="85"/>
    </location>
</feature>
<sequence>MDFAAEPPQARLTALTPRLSPSKANPKVLWARDKYHDSRERKGELLQVLKKRLRLEQPEDLPEDLPEDRELERKKLRGSGDEKKAPNLGEYSAWIRLLEDQRHYRYRDVDSQIEYQWPGLAVSRPEPQSLSMPTVTGHAALEREQPRTAKTRPEENISNPSESIVEQLNRSRARAAKEPNIFGPAIILDEGLRPIRQRVKRHKAFELDDFLAASDEDEDADFIAGGDEGISGPKRKKLSLSEYKRRKKEIEQEVQSSATPPTTLPIARQGDSPHATCSALFVRYTISEDMTAGDYCAKHRLLAIEDRDAGQKLHTIERYRKSSIWPIR</sequence>
<feature type="region of interest" description="Disordered" evidence="1">
    <location>
        <begin position="1"/>
        <end position="23"/>
    </location>
</feature>
<accession>A0A6A6Y8U6</accession>
<proteinExistence type="predicted"/>
<dbReference type="EMBL" id="MU003710">
    <property type="protein sequence ID" value="KAF2805256.1"/>
    <property type="molecule type" value="Genomic_DNA"/>
</dbReference>
<name>A0A6A6Y8U6_9PEZI</name>
<evidence type="ECO:0000313" key="3">
    <source>
        <dbReference type="Proteomes" id="UP000504636"/>
    </source>
</evidence>
<feature type="compositionally biased region" description="Basic and acidic residues" evidence="1">
    <location>
        <begin position="145"/>
        <end position="155"/>
    </location>
</feature>
<protein>
    <submittedName>
        <fullName evidence="2 4">Uncharacterized protein</fullName>
    </submittedName>
</protein>
<feature type="region of interest" description="Disordered" evidence="1">
    <location>
        <begin position="250"/>
        <end position="270"/>
    </location>
</feature>
<reference evidence="4" key="3">
    <citation type="submission" date="2025-04" db="UniProtKB">
        <authorList>
            <consortium name="RefSeq"/>
        </authorList>
    </citation>
    <scope>IDENTIFICATION</scope>
    <source>
        <strain evidence="4">CBS 304.34</strain>
    </source>
</reference>
<reference evidence="2 4" key="1">
    <citation type="journal article" date="2020" name="Stud. Mycol.">
        <title>101 Dothideomycetes genomes: a test case for predicting lifestyles and emergence of pathogens.</title>
        <authorList>
            <person name="Haridas S."/>
            <person name="Albert R."/>
            <person name="Binder M."/>
            <person name="Bloem J."/>
            <person name="Labutti K."/>
            <person name="Salamov A."/>
            <person name="Andreopoulos B."/>
            <person name="Baker S."/>
            <person name="Barry K."/>
            <person name="Bills G."/>
            <person name="Bluhm B."/>
            <person name="Cannon C."/>
            <person name="Castanera R."/>
            <person name="Culley D."/>
            <person name="Daum C."/>
            <person name="Ezra D."/>
            <person name="Gonzalez J."/>
            <person name="Henrissat B."/>
            <person name="Kuo A."/>
            <person name="Liang C."/>
            <person name="Lipzen A."/>
            <person name="Lutzoni F."/>
            <person name="Magnuson J."/>
            <person name="Mondo S."/>
            <person name="Nolan M."/>
            <person name="Ohm R."/>
            <person name="Pangilinan J."/>
            <person name="Park H.-J."/>
            <person name="Ramirez L."/>
            <person name="Alfaro M."/>
            <person name="Sun H."/>
            <person name="Tritt A."/>
            <person name="Yoshinaga Y."/>
            <person name="Zwiers L.-H."/>
            <person name="Turgeon B."/>
            <person name="Goodwin S."/>
            <person name="Spatafora J."/>
            <person name="Crous P."/>
            <person name="Grigoriev I."/>
        </authorList>
    </citation>
    <scope>NUCLEOTIDE SEQUENCE</scope>
    <source>
        <strain evidence="2 4">CBS 304.34</strain>
    </source>
</reference>
<evidence type="ECO:0000256" key="1">
    <source>
        <dbReference type="SAM" id="MobiDB-lite"/>
    </source>
</evidence>
<dbReference type="RefSeq" id="XP_033572220.1">
    <property type="nucleotide sequence ID" value="XM_033712475.1"/>
</dbReference>
<feature type="region of interest" description="Disordered" evidence="1">
    <location>
        <begin position="145"/>
        <end position="164"/>
    </location>
</feature>
<reference evidence="4" key="2">
    <citation type="submission" date="2020-04" db="EMBL/GenBank/DDBJ databases">
        <authorList>
            <consortium name="NCBI Genome Project"/>
        </authorList>
    </citation>
    <scope>NUCLEOTIDE SEQUENCE</scope>
    <source>
        <strain evidence="4">CBS 304.34</strain>
    </source>
</reference>
<evidence type="ECO:0000313" key="2">
    <source>
        <dbReference type="EMBL" id="KAF2805256.1"/>
    </source>
</evidence>
<keyword evidence="3" id="KW-1185">Reference proteome</keyword>
<dbReference type="Proteomes" id="UP000504636">
    <property type="component" value="Unplaced"/>
</dbReference>
<feature type="compositionally biased region" description="Basic and acidic residues" evidence="1">
    <location>
        <begin position="68"/>
        <end position="85"/>
    </location>
</feature>
<dbReference type="GeneID" id="54453368"/>
<dbReference type="AlphaFoldDB" id="A0A6A6Y8U6"/>
<organism evidence="2">
    <name type="scientific">Mytilinidion resinicola</name>
    <dbReference type="NCBI Taxonomy" id="574789"/>
    <lineage>
        <taxon>Eukaryota</taxon>
        <taxon>Fungi</taxon>
        <taxon>Dikarya</taxon>
        <taxon>Ascomycota</taxon>
        <taxon>Pezizomycotina</taxon>
        <taxon>Dothideomycetes</taxon>
        <taxon>Pleosporomycetidae</taxon>
        <taxon>Mytilinidiales</taxon>
        <taxon>Mytilinidiaceae</taxon>
        <taxon>Mytilinidion</taxon>
    </lineage>
</organism>
<evidence type="ECO:0000313" key="4">
    <source>
        <dbReference type="RefSeq" id="XP_033572220.1"/>
    </source>
</evidence>